<dbReference type="Proteomes" id="UP000070513">
    <property type="component" value="Unassembled WGS sequence"/>
</dbReference>
<organism evidence="1 2">
    <name type="scientific">Chryseobacterium kwangjuense</name>
    <dbReference type="NCBI Taxonomy" id="267125"/>
    <lineage>
        <taxon>Bacteria</taxon>
        <taxon>Pseudomonadati</taxon>
        <taxon>Bacteroidota</taxon>
        <taxon>Flavobacteriia</taxon>
        <taxon>Flavobacteriales</taxon>
        <taxon>Weeksellaceae</taxon>
        <taxon>Chryseobacterium group</taxon>
        <taxon>Chryseobacterium</taxon>
    </lineage>
</organism>
<dbReference type="EMBL" id="LPUR01000018">
    <property type="protein sequence ID" value="KXH79578.1"/>
    <property type="molecule type" value="Genomic_DNA"/>
</dbReference>
<protein>
    <submittedName>
        <fullName evidence="1">Uncharacterized protein</fullName>
    </submittedName>
</protein>
<sequence>MLFILVPFSNFFSAHKSKVIAKNFGNVKIYYSSYFNFDRAVSSEELKIQILGELSQDIARRLEYKDTILIDYQVLFNRKGKKLIILESENSQYKILGLQEGKIIKSNGKGLAIRVIDVKINIDEILKLVEYTIINRKKINKHLSSVKFSFDEENSISIPANSEEFINTIIRKKSKLVEEVMDKNIVLLINGYIQTELFWRNNEFVFGMNTVPPSDGHYTTFVRDQYKVKDFKYYVNSRSSDFFVISDERDRLIYFDGIEKNTGVILEVGETDRTYPFNISKDRFKGKVVIFNNGNCFYVYDINKKTTLKIE</sequence>
<comment type="caution">
    <text evidence="1">The sequence shown here is derived from an EMBL/GenBank/DDBJ whole genome shotgun (WGS) entry which is preliminary data.</text>
</comment>
<accession>A0A135W3T4</accession>
<proteinExistence type="predicted"/>
<dbReference type="AlphaFoldDB" id="A0A135W3T4"/>
<evidence type="ECO:0000313" key="2">
    <source>
        <dbReference type="Proteomes" id="UP000070513"/>
    </source>
</evidence>
<reference evidence="1 2" key="2">
    <citation type="journal article" date="2016" name="Genome Announc.">
        <title>Draft Genome Sequence of a Biocontrol Rhizobacterium, Chryseobacterium kwangjuense Strain KJ1R5, Isolated from Pepper (Capsicum annuum).</title>
        <authorList>
            <person name="Jeong J.J."/>
            <person name="Park H."/>
            <person name="Park B.H."/>
            <person name="Mannaa M."/>
            <person name="Sang M.K."/>
            <person name="Choi I.G."/>
            <person name="Kim K.D."/>
        </authorList>
    </citation>
    <scope>NUCLEOTIDE SEQUENCE [LARGE SCALE GENOMIC DNA]</scope>
    <source>
        <strain evidence="1 2">KJ1R5</strain>
    </source>
</reference>
<evidence type="ECO:0000313" key="1">
    <source>
        <dbReference type="EMBL" id="KXH79578.1"/>
    </source>
</evidence>
<name>A0A135W3T4_9FLAO</name>
<reference evidence="2" key="1">
    <citation type="submission" date="2015-12" db="EMBL/GenBank/DDBJ databases">
        <title>Genome sequence of a biocontrol rhizobacterium Chryseobacterium kwangjuense strain KJ1R5 isolated from pepper (Capsicum annuum L.).</title>
        <authorList>
            <person name="Jeong J.-J."/>
            <person name="Park H."/>
            <person name="Mannaa M."/>
            <person name="Sang M.K."/>
            <person name="Choi I.-G."/>
            <person name="Kim K.D."/>
        </authorList>
    </citation>
    <scope>NUCLEOTIDE SEQUENCE [LARGE SCALE GENOMIC DNA]</scope>
    <source>
        <strain evidence="2">KJ1R5</strain>
    </source>
</reference>
<gene>
    <name evidence="1" type="ORF">AU378_19610</name>
</gene>